<proteinExistence type="predicted"/>
<evidence type="ECO:0000313" key="1">
    <source>
        <dbReference type="EMBL" id="CAD2180572.1"/>
    </source>
</evidence>
<dbReference type="Proteomes" id="UP000580250">
    <property type="component" value="Unassembled WGS sequence"/>
</dbReference>
<protein>
    <submittedName>
        <fullName evidence="1">Uncharacterized protein</fullName>
    </submittedName>
</protein>
<comment type="caution">
    <text evidence="1">The sequence shown here is derived from an EMBL/GenBank/DDBJ whole genome shotgun (WGS) entry which is preliminary data.</text>
</comment>
<sequence length="54" mass="6428">MIRKICLMVLENKQNYGLSILYTYWQKDAISKFSKSTIFKIKFGLIQAKYSVKF</sequence>
<dbReference type="AlphaFoldDB" id="A0A6V7W0H2"/>
<accession>A0A6V7W0H2</accession>
<evidence type="ECO:0000313" key="2">
    <source>
        <dbReference type="Proteomes" id="UP000580250"/>
    </source>
</evidence>
<organism evidence="1 2">
    <name type="scientific">Meloidogyne enterolobii</name>
    <name type="common">Root-knot nematode worm</name>
    <name type="synonym">Meloidogyne mayaguensis</name>
    <dbReference type="NCBI Taxonomy" id="390850"/>
    <lineage>
        <taxon>Eukaryota</taxon>
        <taxon>Metazoa</taxon>
        <taxon>Ecdysozoa</taxon>
        <taxon>Nematoda</taxon>
        <taxon>Chromadorea</taxon>
        <taxon>Rhabditida</taxon>
        <taxon>Tylenchina</taxon>
        <taxon>Tylenchomorpha</taxon>
        <taxon>Tylenchoidea</taxon>
        <taxon>Meloidogynidae</taxon>
        <taxon>Meloidogyninae</taxon>
        <taxon>Meloidogyne</taxon>
    </lineage>
</organism>
<dbReference type="EMBL" id="CAJEWN010000374">
    <property type="protein sequence ID" value="CAD2180572.1"/>
    <property type="molecule type" value="Genomic_DNA"/>
</dbReference>
<gene>
    <name evidence="1" type="ORF">MENT_LOCUS32654</name>
</gene>
<reference evidence="1 2" key="1">
    <citation type="submission" date="2020-08" db="EMBL/GenBank/DDBJ databases">
        <authorList>
            <person name="Koutsovoulos G."/>
            <person name="Danchin GJ E."/>
        </authorList>
    </citation>
    <scope>NUCLEOTIDE SEQUENCE [LARGE SCALE GENOMIC DNA]</scope>
</reference>
<name>A0A6V7W0H2_MELEN</name>